<dbReference type="PANTHER" id="PTHR48071:SF29">
    <property type="entry name" value="OLFACTORY RECEPTOR 292"/>
    <property type="match status" value="1"/>
</dbReference>
<evidence type="ECO:0000256" key="14">
    <source>
        <dbReference type="PROSITE-ProRule" id="PRU00196"/>
    </source>
</evidence>
<feature type="compositionally biased region" description="Low complexity" evidence="15">
    <location>
        <begin position="373"/>
        <end position="389"/>
    </location>
</feature>
<reference evidence="17" key="2">
    <citation type="submission" date="2025-08" db="UniProtKB">
        <authorList>
            <consortium name="Ensembl"/>
        </authorList>
    </citation>
    <scope>IDENTIFICATION</scope>
    <source>
        <strain evidence="17">broiler</strain>
    </source>
</reference>
<keyword evidence="10 14" id="KW-1015">Disulfide bond</keyword>
<keyword evidence="11" id="KW-0325">Glycoprotein</keyword>
<feature type="region of interest" description="Disordered" evidence="15">
    <location>
        <begin position="1"/>
        <end position="62"/>
    </location>
</feature>
<dbReference type="InterPro" id="IPR036772">
    <property type="entry name" value="SRCR-like_dom_sf"/>
</dbReference>
<dbReference type="GeneTree" id="ENSGT00940000161029"/>
<feature type="region of interest" description="Disordered" evidence="15">
    <location>
        <begin position="359"/>
        <end position="401"/>
    </location>
</feature>
<keyword evidence="6" id="KW-0677">Repeat</keyword>
<evidence type="ECO:0000256" key="3">
    <source>
        <dbReference type="ARBA" id="ARBA00022553"/>
    </source>
</evidence>
<dbReference type="GO" id="GO:0007155">
    <property type="term" value="P:cell adhesion"/>
    <property type="evidence" value="ECO:0007669"/>
    <property type="project" value="UniProtKB-KW"/>
</dbReference>
<keyword evidence="4" id="KW-0812">Transmembrane</keyword>
<evidence type="ECO:0000256" key="2">
    <source>
        <dbReference type="ARBA" id="ARBA00022475"/>
    </source>
</evidence>
<evidence type="ECO:0000256" key="10">
    <source>
        <dbReference type="ARBA" id="ARBA00023157"/>
    </source>
</evidence>
<evidence type="ECO:0000256" key="13">
    <source>
        <dbReference type="ARBA" id="ARBA00068813"/>
    </source>
</evidence>
<evidence type="ECO:0000313" key="17">
    <source>
        <dbReference type="Ensembl" id="ENSGALP00010027963.1"/>
    </source>
</evidence>
<dbReference type="GlyGen" id="A0A8V0ZHB8">
    <property type="glycosylation" value="3 sites"/>
</dbReference>
<reference evidence="17" key="1">
    <citation type="submission" date="2020-11" db="EMBL/GenBank/DDBJ databases">
        <title>Gallus gallus (Chicken) genome, bGalGal1, GRCg7b, maternal haplotype autosomes + Z &amp; W.</title>
        <authorList>
            <person name="Warren W."/>
            <person name="Formenti G."/>
            <person name="Fedrigo O."/>
            <person name="Haase B."/>
            <person name="Mountcastle J."/>
            <person name="Balacco J."/>
            <person name="Tracey A."/>
            <person name="Schneider V."/>
            <person name="Okimoto R."/>
            <person name="Cheng H."/>
            <person name="Hawken R."/>
            <person name="Howe K."/>
            <person name="Jarvis E.D."/>
        </authorList>
    </citation>
    <scope>NUCLEOTIDE SEQUENCE [LARGE SCALE GENOMIC DNA]</scope>
    <source>
        <strain evidence="17">Broiler</strain>
    </source>
</reference>
<comment type="subcellular location">
    <subcellularLocation>
        <location evidence="1">Cell membrane</location>
        <topology evidence="1">Single-pass type I membrane protein</topology>
    </subcellularLocation>
</comment>
<dbReference type="Pfam" id="PF00530">
    <property type="entry name" value="SRCR"/>
    <property type="match status" value="3"/>
</dbReference>
<feature type="compositionally biased region" description="Low complexity" evidence="15">
    <location>
        <begin position="610"/>
        <end position="619"/>
    </location>
</feature>
<keyword evidence="18" id="KW-1185">Reference proteome</keyword>
<feature type="domain" description="SRCR" evidence="16">
    <location>
        <begin position="70"/>
        <end position="149"/>
    </location>
</feature>
<dbReference type="PROSITE" id="PS50287">
    <property type="entry name" value="SRCR_2"/>
    <property type="match status" value="3"/>
</dbReference>
<dbReference type="GO" id="GO:0005886">
    <property type="term" value="C:plasma membrane"/>
    <property type="evidence" value="ECO:0000318"/>
    <property type="project" value="GO_Central"/>
</dbReference>
<protein>
    <recommendedName>
        <fullName evidence="13">T-cell differentiation antigen CD6</fullName>
    </recommendedName>
</protein>
<evidence type="ECO:0000313" key="18">
    <source>
        <dbReference type="Proteomes" id="UP000000539"/>
    </source>
</evidence>
<keyword evidence="9" id="KW-0472">Membrane</keyword>
<keyword evidence="8" id="KW-1133">Transmembrane helix</keyword>
<dbReference type="PROSITE" id="PS00420">
    <property type="entry name" value="SRCR_1"/>
    <property type="match status" value="1"/>
</dbReference>
<evidence type="ECO:0000256" key="8">
    <source>
        <dbReference type="ARBA" id="ARBA00022989"/>
    </source>
</evidence>
<dbReference type="FunFam" id="3.10.250.10:FF:000017">
    <property type="entry name" value="CD6 molecule"/>
    <property type="match status" value="1"/>
</dbReference>
<feature type="domain" description="SRCR" evidence="16">
    <location>
        <begin position="154"/>
        <end position="252"/>
    </location>
</feature>
<feature type="disulfide bond" evidence="14">
    <location>
        <begin position="321"/>
        <end position="331"/>
    </location>
</feature>
<evidence type="ECO:0000256" key="9">
    <source>
        <dbReference type="ARBA" id="ARBA00023136"/>
    </source>
</evidence>
<dbReference type="AlphaFoldDB" id="A0A8V0ZHB8"/>
<dbReference type="FunFam" id="3.10.250.10:FF:000010">
    <property type="entry name" value="T-cell differentiation antigen CD6"/>
    <property type="match status" value="1"/>
</dbReference>
<keyword evidence="5" id="KW-0732">Signal</keyword>
<evidence type="ECO:0000256" key="6">
    <source>
        <dbReference type="ARBA" id="ARBA00022737"/>
    </source>
</evidence>
<feature type="compositionally biased region" description="Pro residues" evidence="15">
    <location>
        <begin position="390"/>
        <end position="401"/>
    </location>
</feature>
<feature type="disulfide bond" evidence="14">
    <location>
        <begin position="223"/>
        <end position="233"/>
    </location>
</feature>
<dbReference type="Gene3D" id="3.10.250.10">
    <property type="entry name" value="SRCR-like domain"/>
    <property type="match status" value="3"/>
</dbReference>
<keyword evidence="7" id="KW-0130">Cell adhesion</keyword>
<evidence type="ECO:0000256" key="11">
    <source>
        <dbReference type="ARBA" id="ARBA00023180"/>
    </source>
</evidence>
<name>A0A8V0ZHB8_CHICK</name>
<dbReference type="SUPFAM" id="SSF56487">
    <property type="entry name" value="SRCR-like"/>
    <property type="match status" value="3"/>
</dbReference>
<comment type="function">
    <text evidence="12">Cell adhesion molecule that mediates cell-cell contacts and regulates T-cell responses via its interaction with ALCAM/CD166. Contributes to signaling cascades triggered by activation of the TCR/CD3 complex. Functions as a costimulatory molecule; promotes T-cell activation and proliferation. Contributes to the formation and maturation of the immunological synapse. Functions as a calcium-dependent pattern receptor that binds and aggregates both Gram-positive and Gram-negative bacteria. Binds both lipopolysaccharide (LPS) from Gram-negative bacteria and lipoteichoic acid from Gram-positive bacteria. LPS binding leads to the activation of signaling cascades and down-stream MAP kinases. Mediates activation of the inflammatory response and the secretion of pro-inflammatory cytokines in response to LPS.</text>
</comment>
<feature type="compositionally biased region" description="Low complexity" evidence="15">
    <location>
        <begin position="41"/>
        <end position="50"/>
    </location>
</feature>
<evidence type="ECO:0000256" key="1">
    <source>
        <dbReference type="ARBA" id="ARBA00004251"/>
    </source>
</evidence>
<keyword evidence="3" id="KW-0597">Phosphoprotein</keyword>
<feature type="region of interest" description="Disordered" evidence="15">
    <location>
        <begin position="551"/>
        <end position="695"/>
    </location>
</feature>
<reference evidence="17" key="3">
    <citation type="submission" date="2025-09" db="UniProtKB">
        <authorList>
            <consortium name="Ensembl"/>
        </authorList>
    </citation>
    <scope>IDENTIFICATION</scope>
    <source>
        <strain evidence="17">broiler</strain>
    </source>
</reference>
<proteinExistence type="predicted"/>
<evidence type="ECO:0000256" key="7">
    <source>
        <dbReference type="ARBA" id="ARBA00022889"/>
    </source>
</evidence>
<feature type="compositionally biased region" description="Pro residues" evidence="15">
    <location>
        <begin position="562"/>
        <end position="571"/>
    </location>
</feature>
<evidence type="ECO:0000256" key="5">
    <source>
        <dbReference type="ARBA" id="ARBA00022729"/>
    </source>
</evidence>
<comment type="caution">
    <text evidence="14">Lacks conserved residue(s) required for the propagation of feature annotation.</text>
</comment>
<organism evidence="17 18">
    <name type="scientific">Gallus gallus</name>
    <name type="common">Chicken</name>
    <dbReference type="NCBI Taxonomy" id="9031"/>
    <lineage>
        <taxon>Eukaryota</taxon>
        <taxon>Metazoa</taxon>
        <taxon>Chordata</taxon>
        <taxon>Craniata</taxon>
        <taxon>Vertebrata</taxon>
        <taxon>Euteleostomi</taxon>
        <taxon>Archelosauria</taxon>
        <taxon>Archosauria</taxon>
        <taxon>Dinosauria</taxon>
        <taxon>Saurischia</taxon>
        <taxon>Theropoda</taxon>
        <taxon>Coelurosauria</taxon>
        <taxon>Aves</taxon>
        <taxon>Neognathae</taxon>
        <taxon>Galloanserae</taxon>
        <taxon>Galliformes</taxon>
        <taxon>Phasianidae</taxon>
        <taxon>Phasianinae</taxon>
        <taxon>Gallus</taxon>
    </lineage>
</organism>
<evidence type="ECO:0000256" key="12">
    <source>
        <dbReference type="ARBA" id="ARBA00057255"/>
    </source>
</evidence>
<dbReference type="Ensembl" id="ENSGALT00010047141.1">
    <property type="protein sequence ID" value="ENSGALP00010027963.1"/>
    <property type="gene ID" value="ENSGALG00010019520.1"/>
</dbReference>
<accession>A0A8V0ZHB8</accession>
<feature type="compositionally biased region" description="Low complexity" evidence="15">
    <location>
        <begin position="414"/>
        <end position="434"/>
    </location>
</feature>
<evidence type="ECO:0000256" key="4">
    <source>
        <dbReference type="ARBA" id="ARBA00022692"/>
    </source>
</evidence>
<sequence length="695" mass="73486">MGTGIPRHPPPPCPLFVAPVEPTGVPTAVPSNASAEPGENGHPPAGQRARGPPRHPHPELPAGPWDTAVLRLAGGSHPCEGAVQVQHRGLWMPVCRDSWSAAASRELCRRLRCGDAEGDAVAVSPDGDGDAAEGCPTAPANCSGWEPRLCAPVLRLAGGRSRCEGRVELRQAGSWGTVCDDGWDLADAAVVCRQLGCGWALRAPREAAFGRGRGPVLRDEVKCGGHEERLAECPAALQHDCSHKEDAGVVCSEHHEWRLSGGKDGCAGRVEVRYRGTWSTVCDSTWYELEAAVLCRTLGCGEPLQRPSFRHTLPTKMLYECVDLQPSLAYCRWTYNKSAPCHESRAAGVVCNGTAPFGPTRRGLGQRPPPPRVVRLQPSPLSPISSANPSSPPSPSCPVSPAAPPALLVAATPSLSLPADPTPATVPTTKGSDSSDSDYEHYDFSSKPPVALSTFHSENPPFLPSGHLPSMLGSPTDPAPPTPQTPSADSRVSSCCCPARMGWSHFPQRVRQPRPPVPQLPVCPSRGGYMVALCSPSDMHPVFPQCRPRSVPSRGAGRGTHPLPPLPPPWSPTVVRAQPPRVPGPARNPHRAAPTSTQHPPVRGLKRLQGWGRPWGWRWQDPLGGESSGDGSGVGETLRDGDSPRRMWGPQGAAGGPGGAHTAPAFPSTPSRALHAHPSAQHAVGTTTPGRPRPR</sequence>
<dbReference type="PRINTS" id="PR00258">
    <property type="entry name" value="SPERACTRCPTR"/>
</dbReference>
<dbReference type="PANTHER" id="PTHR48071">
    <property type="entry name" value="SRCR DOMAIN-CONTAINING PROTEIN"/>
    <property type="match status" value="1"/>
</dbReference>
<feature type="domain" description="SRCR" evidence="16">
    <location>
        <begin position="257"/>
        <end position="352"/>
    </location>
</feature>
<keyword evidence="2" id="KW-1003">Cell membrane</keyword>
<feature type="region of interest" description="Disordered" evidence="15">
    <location>
        <begin position="414"/>
        <end position="493"/>
    </location>
</feature>
<evidence type="ECO:0000259" key="16">
    <source>
        <dbReference type="PROSITE" id="PS50287"/>
    </source>
</evidence>
<evidence type="ECO:0000256" key="15">
    <source>
        <dbReference type="SAM" id="MobiDB-lite"/>
    </source>
</evidence>
<dbReference type="Proteomes" id="UP000000539">
    <property type="component" value="Chromosome 5"/>
</dbReference>
<dbReference type="InterPro" id="IPR001190">
    <property type="entry name" value="SRCR"/>
</dbReference>
<dbReference type="SMART" id="SM00202">
    <property type="entry name" value="SR"/>
    <property type="match status" value="3"/>
</dbReference>